<keyword evidence="3" id="KW-0813">Transport</keyword>
<dbReference type="Pfam" id="PF01545">
    <property type="entry name" value="Cation_efflux"/>
    <property type="match status" value="1"/>
</dbReference>
<dbReference type="NCBIfam" id="TIGR01297">
    <property type="entry name" value="CDF"/>
    <property type="match status" value="1"/>
</dbReference>
<feature type="domain" description="Cation efflux protein transmembrane" evidence="10">
    <location>
        <begin position="23"/>
        <end position="210"/>
    </location>
</feature>
<keyword evidence="6 9" id="KW-1133">Transmembrane helix</keyword>
<dbReference type="STRING" id="1702214.AL399_03915"/>
<keyword evidence="4 9" id="KW-0812">Transmembrane</keyword>
<feature type="transmembrane region" description="Helical" evidence="9">
    <location>
        <begin position="152"/>
        <end position="178"/>
    </location>
</feature>
<dbReference type="Pfam" id="PF16916">
    <property type="entry name" value="ZT_dimer"/>
    <property type="match status" value="1"/>
</dbReference>
<dbReference type="InterPro" id="IPR036837">
    <property type="entry name" value="Cation_efflux_CTD_sf"/>
</dbReference>
<feature type="transmembrane region" description="Helical" evidence="9">
    <location>
        <begin position="20"/>
        <end position="39"/>
    </location>
</feature>
<proteinExistence type="inferred from homology"/>
<dbReference type="InterPro" id="IPR027470">
    <property type="entry name" value="Cation_efflux_CTD"/>
</dbReference>
<accession>A0A0Q4B8T6</accession>
<keyword evidence="5" id="KW-0864">Zinc transport</keyword>
<evidence type="ECO:0000256" key="4">
    <source>
        <dbReference type="ARBA" id="ARBA00022692"/>
    </source>
</evidence>
<dbReference type="InterPro" id="IPR058533">
    <property type="entry name" value="Cation_efflux_TM"/>
</dbReference>
<keyword evidence="5" id="KW-0862">Zinc</keyword>
<dbReference type="SUPFAM" id="SSF160240">
    <property type="entry name" value="Cation efflux protein cytoplasmic domain-like"/>
    <property type="match status" value="1"/>
</dbReference>
<keyword evidence="7" id="KW-0406">Ion transport</keyword>
<evidence type="ECO:0000256" key="9">
    <source>
        <dbReference type="SAM" id="Phobius"/>
    </source>
</evidence>
<comment type="caution">
    <text evidence="12">The sequence shown here is derived from an EMBL/GenBank/DDBJ whole genome shotgun (WGS) entry which is preliminary data.</text>
</comment>
<feature type="domain" description="Cation efflux protein cytoplasmic" evidence="11">
    <location>
        <begin position="214"/>
        <end position="291"/>
    </location>
</feature>
<dbReference type="InterPro" id="IPR002524">
    <property type="entry name" value="Cation_efflux"/>
</dbReference>
<dbReference type="Proteomes" id="UP000054172">
    <property type="component" value="Unassembled WGS sequence"/>
</dbReference>
<dbReference type="EMBL" id="LIIK01000014">
    <property type="protein sequence ID" value="KQM09015.1"/>
    <property type="molecule type" value="Genomic_DNA"/>
</dbReference>
<evidence type="ECO:0000256" key="2">
    <source>
        <dbReference type="ARBA" id="ARBA00008873"/>
    </source>
</evidence>
<keyword evidence="13" id="KW-1185">Reference proteome</keyword>
<dbReference type="PATRIC" id="fig|1702214.3.peg.1490"/>
<feature type="transmembrane region" description="Helical" evidence="9">
    <location>
        <begin position="86"/>
        <end position="105"/>
    </location>
</feature>
<dbReference type="AlphaFoldDB" id="A0A0Q4B8T6"/>
<dbReference type="InterPro" id="IPR027469">
    <property type="entry name" value="Cation_efflux_TMD_sf"/>
</dbReference>
<protein>
    <submittedName>
        <fullName evidence="12">Cobalt transporter</fullName>
    </submittedName>
</protein>
<gene>
    <name evidence="12" type="ORF">AL399_03915</name>
</gene>
<reference evidence="12" key="1">
    <citation type="submission" date="2015-08" db="EMBL/GenBank/DDBJ databases">
        <title>Candidatus Bacteriodes Periocalifornicus.</title>
        <authorList>
            <person name="McLean J.S."/>
            <person name="Kelley S."/>
        </authorList>
    </citation>
    <scope>NUCLEOTIDE SEQUENCE [LARGE SCALE GENOMIC DNA]</scope>
    <source>
        <strain evidence="12">12B</strain>
    </source>
</reference>
<evidence type="ECO:0000256" key="8">
    <source>
        <dbReference type="ARBA" id="ARBA00023136"/>
    </source>
</evidence>
<evidence type="ECO:0000256" key="5">
    <source>
        <dbReference type="ARBA" id="ARBA00022906"/>
    </source>
</evidence>
<evidence type="ECO:0000256" key="1">
    <source>
        <dbReference type="ARBA" id="ARBA00004141"/>
    </source>
</evidence>
<evidence type="ECO:0000259" key="11">
    <source>
        <dbReference type="Pfam" id="PF16916"/>
    </source>
</evidence>
<dbReference type="GO" id="GO:0005385">
    <property type="term" value="F:zinc ion transmembrane transporter activity"/>
    <property type="evidence" value="ECO:0007669"/>
    <property type="project" value="TreeGrafter"/>
</dbReference>
<feature type="transmembrane region" description="Helical" evidence="9">
    <location>
        <begin position="117"/>
        <end position="140"/>
    </location>
</feature>
<organism evidence="12 13">
    <name type="scientific">Candidatus [Bacteroides] periocalifornicus</name>
    <dbReference type="NCBI Taxonomy" id="1702214"/>
    <lineage>
        <taxon>Bacteria</taxon>
        <taxon>Pseudomonadati</taxon>
        <taxon>Bacteroidota</taxon>
    </lineage>
</organism>
<dbReference type="SUPFAM" id="SSF161111">
    <property type="entry name" value="Cation efflux protein transmembrane domain-like"/>
    <property type="match status" value="1"/>
</dbReference>
<dbReference type="Gene3D" id="1.20.1510.10">
    <property type="entry name" value="Cation efflux protein transmembrane domain"/>
    <property type="match status" value="1"/>
</dbReference>
<evidence type="ECO:0000256" key="6">
    <source>
        <dbReference type="ARBA" id="ARBA00022989"/>
    </source>
</evidence>
<comment type="similarity">
    <text evidence="2">Belongs to the cation diffusion facilitator (CDF) transporter (TC 2.A.4) family. SLC30A subfamily.</text>
</comment>
<sequence length="312" mass="34188">MGHHHGHHHGYADVTGAKLLWTSLLNITFTVIEVVGGIISNSLSLLSDALHNLADSSAIFLAYVAHLVSKRKPDVRKTFGYKRFEIIAAFINAVILIGICLYLFVEAYRRFMNPEPIKGLVMLIVAIAGLLANLISVIILHSRKGSNLNVRAAYLHLMGDTLSSVAVILGGLCIWLWNVVWVDPLITVLVGIYIIWHTWGVLRESTDILMQGTPPGLDLKGVAGTIEAVPGVKGVHHMHAWRLNDAQIHLEAHVDLEDDLQLSQAERLRAHIADLLREGYGIAHITLQMEHHPGACELSGGCDCLPDKGVCC</sequence>
<dbReference type="InterPro" id="IPR050681">
    <property type="entry name" value="CDF/SLC30A"/>
</dbReference>
<keyword evidence="8 9" id="KW-0472">Membrane</keyword>
<evidence type="ECO:0000256" key="3">
    <source>
        <dbReference type="ARBA" id="ARBA00022448"/>
    </source>
</evidence>
<evidence type="ECO:0000259" key="10">
    <source>
        <dbReference type="Pfam" id="PF01545"/>
    </source>
</evidence>
<dbReference type="PANTHER" id="PTHR11562:SF17">
    <property type="entry name" value="RE54080P-RELATED"/>
    <property type="match status" value="1"/>
</dbReference>
<dbReference type="Gene3D" id="3.30.70.1350">
    <property type="entry name" value="Cation efflux protein, cytoplasmic domain"/>
    <property type="match status" value="1"/>
</dbReference>
<dbReference type="GO" id="GO:0005886">
    <property type="term" value="C:plasma membrane"/>
    <property type="evidence" value="ECO:0007669"/>
    <property type="project" value="TreeGrafter"/>
</dbReference>
<evidence type="ECO:0000313" key="12">
    <source>
        <dbReference type="EMBL" id="KQM09015.1"/>
    </source>
</evidence>
<dbReference type="PANTHER" id="PTHR11562">
    <property type="entry name" value="CATION EFFLUX PROTEIN/ ZINC TRANSPORTER"/>
    <property type="match status" value="1"/>
</dbReference>
<comment type="subcellular location">
    <subcellularLocation>
        <location evidence="1">Membrane</location>
        <topology evidence="1">Multi-pass membrane protein</topology>
    </subcellularLocation>
</comment>
<evidence type="ECO:0000313" key="13">
    <source>
        <dbReference type="Proteomes" id="UP000054172"/>
    </source>
</evidence>
<name>A0A0Q4B8T6_9BACT</name>
<evidence type="ECO:0000256" key="7">
    <source>
        <dbReference type="ARBA" id="ARBA00023065"/>
    </source>
</evidence>
<feature type="transmembrane region" description="Helical" evidence="9">
    <location>
        <begin position="184"/>
        <end position="202"/>
    </location>
</feature>